<sequence length="703" mass="75434">MSHAGESYHPSVLELARSGNFRAIAYWLNVFLLPHNLYAKVEAAPQSGCLQVLVEFHPSPDRDPKSPQFRSRLVRLICHHLWKLNSDVIEGVQVTGRFVGKPQVIWRQSVRVLSPARRAKLGLPIKQVPSVRRASQIQSQVQEAARQKVQFRALRSLLLTGTTAAAFILGCWLGYSDAPTEQTTASASPAAISPIRPDTVLTALGNVSVEKPPVQNANDPTVTLMFGGDVTLTDAYTDLVGSDRQWAFSAMDEVRQVDVAMVNLEAPFTTTTTPLPDKQFNFKVDPENVQVLKNGGIDLVTLANNHAMDYQAAGLEDTIKTLDQAGIHHIGAGRTIEDARRPEILDVKGQRIAYLGYYDGEFQAAGAGVAGTNSRQNDRVAADIQAIRSQVDWVVVNYHWGEELAKYPSDYQLDLARFTIDQGADLVVGHHPHVLQGAEIYKGRPIVYSLGNFIFGGKSVSDYDTAVLKVGLKDKQMKVEFVPVEVTRFQPRVVSGDRGTEILHQIENVSDIFHEPLKSPVVLDAKTNTTVIAPSAPAIATPAAPTSTSPEPISPAPSPVDSPTPQAPDASSPPSAPMSPDAGTPITQPSPSSDQPAPAPWKNDSFISTPSPSPTSETSPIPVPSSSPTSEAAPISAPSPSPTEASPTPSMPPDQQGDAASPSIESDPAIAPSPANSLEPLKKRYAQTPASTEVAAAMLTPRQ</sequence>
<evidence type="ECO:0000256" key="2">
    <source>
        <dbReference type="SAM" id="MobiDB-lite"/>
    </source>
</evidence>
<name>A0A2T1D7S7_9CYAN</name>
<feature type="compositionally biased region" description="Low complexity" evidence="2">
    <location>
        <begin position="608"/>
        <end position="648"/>
    </location>
</feature>
<feature type="compositionally biased region" description="Pro residues" evidence="2">
    <location>
        <begin position="552"/>
        <end position="566"/>
    </location>
</feature>
<evidence type="ECO:0000313" key="5">
    <source>
        <dbReference type="Proteomes" id="UP000238634"/>
    </source>
</evidence>
<evidence type="ECO:0000313" key="4">
    <source>
        <dbReference type="EMBL" id="PSB16501.1"/>
    </source>
</evidence>
<dbReference type="EMBL" id="PVWG01000041">
    <property type="protein sequence ID" value="PSB16501.1"/>
    <property type="molecule type" value="Genomic_DNA"/>
</dbReference>
<comment type="similarity">
    <text evidence="1">Belongs to the CapA family.</text>
</comment>
<reference evidence="4 5" key="2">
    <citation type="submission" date="2018-03" db="EMBL/GenBank/DDBJ databases">
        <title>The ancient ancestry and fast evolution of plastids.</title>
        <authorList>
            <person name="Moore K.R."/>
            <person name="Magnabosco C."/>
            <person name="Momper L."/>
            <person name="Gold D.A."/>
            <person name="Bosak T."/>
            <person name="Fournier G.P."/>
        </authorList>
    </citation>
    <scope>NUCLEOTIDE SEQUENCE [LARGE SCALE GENOMIC DNA]</scope>
    <source>
        <strain evidence="4 5">ULC007</strain>
    </source>
</reference>
<dbReference type="OrthoDB" id="9810906at2"/>
<feature type="region of interest" description="Disordered" evidence="2">
    <location>
        <begin position="536"/>
        <end position="689"/>
    </location>
</feature>
<dbReference type="Gene3D" id="3.60.21.10">
    <property type="match status" value="1"/>
</dbReference>
<accession>A0A2T1D7S7</accession>
<organism evidence="4 5">
    <name type="scientific">Phormidesmis priestleyi ULC007</name>
    <dbReference type="NCBI Taxonomy" id="1920490"/>
    <lineage>
        <taxon>Bacteria</taxon>
        <taxon>Bacillati</taxon>
        <taxon>Cyanobacteriota</taxon>
        <taxon>Cyanophyceae</taxon>
        <taxon>Leptolyngbyales</taxon>
        <taxon>Leptolyngbyaceae</taxon>
        <taxon>Phormidesmis</taxon>
    </lineage>
</organism>
<dbReference type="SMART" id="SM00854">
    <property type="entry name" value="PGA_cap"/>
    <property type="match status" value="1"/>
</dbReference>
<protein>
    <submittedName>
        <fullName evidence="4">Poly-gamma-glutamate biosynthesis protein</fullName>
    </submittedName>
</protein>
<dbReference type="Pfam" id="PF09587">
    <property type="entry name" value="PGA_cap"/>
    <property type="match status" value="1"/>
</dbReference>
<dbReference type="InterPro" id="IPR019079">
    <property type="entry name" value="Capsule_synth_CapA"/>
</dbReference>
<evidence type="ECO:0000259" key="3">
    <source>
        <dbReference type="SMART" id="SM00854"/>
    </source>
</evidence>
<dbReference type="PANTHER" id="PTHR33393">
    <property type="entry name" value="POLYGLUTAMINE SYNTHESIS ACCESSORY PROTEIN RV0574C-RELATED"/>
    <property type="match status" value="1"/>
</dbReference>
<dbReference type="SUPFAM" id="SSF56300">
    <property type="entry name" value="Metallo-dependent phosphatases"/>
    <property type="match status" value="1"/>
</dbReference>
<reference evidence="4 5" key="1">
    <citation type="submission" date="2018-02" db="EMBL/GenBank/DDBJ databases">
        <authorList>
            <person name="Cohen D.B."/>
            <person name="Kent A.D."/>
        </authorList>
    </citation>
    <scope>NUCLEOTIDE SEQUENCE [LARGE SCALE GENOMIC DNA]</scope>
    <source>
        <strain evidence="4 5">ULC007</strain>
    </source>
</reference>
<dbReference type="AlphaFoldDB" id="A0A2T1D7S7"/>
<dbReference type="PANTHER" id="PTHR33393:SF13">
    <property type="entry name" value="PGA BIOSYNTHESIS PROTEIN CAPA"/>
    <property type="match status" value="1"/>
</dbReference>
<dbReference type="STRING" id="1920490.GCA_001895925_01287"/>
<keyword evidence="5" id="KW-1185">Reference proteome</keyword>
<evidence type="ECO:0000256" key="1">
    <source>
        <dbReference type="ARBA" id="ARBA00005662"/>
    </source>
</evidence>
<dbReference type="InterPro" id="IPR052169">
    <property type="entry name" value="CW_Biosynth-Accessory"/>
</dbReference>
<proteinExistence type="inferred from homology"/>
<gene>
    <name evidence="4" type="ORF">C7B65_21535</name>
</gene>
<feature type="compositionally biased region" description="Low complexity" evidence="2">
    <location>
        <begin position="567"/>
        <end position="582"/>
    </location>
</feature>
<feature type="compositionally biased region" description="Low complexity" evidence="2">
    <location>
        <begin position="536"/>
        <end position="551"/>
    </location>
</feature>
<feature type="domain" description="Capsule synthesis protein CapA" evidence="3">
    <location>
        <begin position="223"/>
        <end position="457"/>
    </location>
</feature>
<dbReference type="CDD" id="cd07381">
    <property type="entry name" value="MPP_CapA"/>
    <property type="match status" value="1"/>
</dbReference>
<dbReference type="RefSeq" id="WP_073073901.1">
    <property type="nucleotide sequence ID" value="NZ_MPPI01000027.1"/>
</dbReference>
<dbReference type="InterPro" id="IPR029052">
    <property type="entry name" value="Metallo-depent_PP-like"/>
</dbReference>
<comment type="caution">
    <text evidence="4">The sequence shown here is derived from an EMBL/GenBank/DDBJ whole genome shotgun (WGS) entry which is preliminary data.</text>
</comment>
<dbReference type="Proteomes" id="UP000238634">
    <property type="component" value="Unassembled WGS sequence"/>
</dbReference>